<reference evidence="2 3" key="1">
    <citation type="submission" date="2016-10" db="EMBL/GenBank/DDBJ databases">
        <title>Genome sequence of the ascomycete fungus Penicillium subrubescens.</title>
        <authorList>
            <person name="De Vries R.P."/>
            <person name="Peng M."/>
            <person name="Dilokpimol A."/>
            <person name="Hilden K."/>
            <person name="Makela M.R."/>
            <person name="Grigoriev I."/>
            <person name="Riley R."/>
            <person name="Granchi Z."/>
        </authorList>
    </citation>
    <scope>NUCLEOTIDE SEQUENCE [LARGE SCALE GENOMIC DNA]</scope>
    <source>
        <strain evidence="2 3">CBS 132785</strain>
    </source>
</reference>
<gene>
    <name evidence="2" type="ORF">PENSUB_3148</name>
</gene>
<dbReference type="AlphaFoldDB" id="A0A1Q5UFR2"/>
<organism evidence="2 3">
    <name type="scientific">Penicillium subrubescens</name>
    <dbReference type="NCBI Taxonomy" id="1316194"/>
    <lineage>
        <taxon>Eukaryota</taxon>
        <taxon>Fungi</taxon>
        <taxon>Dikarya</taxon>
        <taxon>Ascomycota</taxon>
        <taxon>Pezizomycotina</taxon>
        <taxon>Eurotiomycetes</taxon>
        <taxon>Eurotiomycetidae</taxon>
        <taxon>Eurotiales</taxon>
        <taxon>Aspergillaceae</taxon>
        <taxon>Penicillium</taxon>
    </lineage>
</organism>
<name>A0A1Q5UFR2_9EURO</name>
<evidence type="ECO:0000313" key="3">
    <source>
        <dbReference type="Proteomes" id="UP000186955"/>
    </source>
</evidence>
<evidence type="ECO:0000313" key="2">
    <source>
        <dbReference type="EMBL" id="OKP11311.1"/>
    </source>
</evidence>
<sequence>MMEDINDSPPKPPNTNESDDEKGWILYIGPIYNRRTVNDILIDMWRGGEDEWITNIGGVVQRTADAVQVVDFWFEIRREQLSQASPDPSPDNKGLQFYLWGRRALCFEKVYRSILYLAIHHHSLPSYHQSNTQLFREIFSQAQKAIDNCAELIPRWWYHHRHGYIWNILRSTFGAAVQIIAAVLGSLNVRRPGGGCWSHRRIGPRL</sequence>
<dbReference type="Proteomes" id="UP000186955">
    <property type="component" value="Unassembled WGS sequence"/>
</dbReference>
<comment type="caution">
    <text evidence="2">The sequence shown here is derived from an EMBL/GenBank/DDBJ whole genome shotgun (WGS) entry which is preliminary data.</text>
</comment>
<proteinExistence type="predicted"/>
<dbReference type="EMBL" id="MNBE01000286">
    <property type="protein sequence ID" value="OKP11311.1"/>
    <property type="molecule type" value="Genomic_DNA"/>
</dbReference>
<protein>
    <submittedName>
        <fullName evidence="2">Uncharacterized protein</fullName>
    </submittedName>
</protein>
<feature type="region of interest" description="Disordered" evidence="1">
    <location>
        <begin position="1"/>
        <end position="21"/>
    </location>
</feature>
<accession>A0A1Q5UFR2</accession>
<evidence type="ECO:0000256" key="1">
    <source>
        <dbReference type="SAM" id="MobiDB-lite"/>
    </source>
</evidence>
<keyword evidence="3" id="KW-1185">Reference proteome</keyword>
<dbReference type="STRING" id="1316194.A0A1Q5UFR2"/>